<evidence type="ECO:0000313" key="2">
    <source>
        <dbReference type="EMBL" id="MCL1631651.1"/>
    </source>
</evidence>
<reference evidence="2 3" key="1">
    <citation type="submission" date="2022-05" db="EMBL/GenBank/DDBJ databases">
        <title>Sporolactobacillus sp nov CPB3-1, isolated from tree bark (Mangifera indica L.).</title>
        <authorList>
            <person name="Phuengjayaem S."/>
            <person name="Tanasupawat S."/>
        </authorList>
    </citation>
    <scope>NUCLEOTIDE SEQUENCE [LARGE SCALE GENOMIC DNA]</scope>
    <source>
        <strain evidence="2 3">CPB3-1</strain>
    </source>
</reference>
<protein>
    <submittedName>
        <fullName evidence="2">DUF2628 domain-containing protein</fullName>
    </submittedName>
</protein>
<dbReference type="InterPro" id="IPR024399">
    <property type="entry name" value="DUF2628"/>
</dbReference>
<keyword evidence="1" id="KW-0812">Transmembrane</keyword>
<feature type="transmembrane region" description="Helical" evidence="1">
    <location>
        <begin position="94"/>
        <end position="115"/>
    </location>
</feature>
<feature type="transmembrane region" description="Helical" evidence="1">
    <location>
        <begin position="145"/>
        <end position="166"/>
    </location>
</feature>
<gene>
    <name evidence="2" type="ORF">M3N64_06775</name>
</gene>
<keyword evidence="1" id="KW-0472">Membrane</keyword>
<dbReference type="Proteomes" id="UP001203004">
    <property type="component" value="Unassembled WGS sequence"/>
</dbReference>
<organism evidence="2 3">
    <name type="scientific">Sporolactobacillus mangiferae</name>
    <dbReference type="NCBI Taxonomy" id="2940498"/>
    <lineage>
        <taxon>Bacteria</taxon>
        <taxon>Bacillati</taxon>
        <taxon>Bacillota</taxon>
        <taxon>Bacilli</taxon>
        <taxon>Bacillales</taxon>
        <taxon>Sporolactobacillaceae</taxon>
        <taxon>Sporolactobacillus</taxon>
    </lineage>
</organism>
<accession>A0ABT0M9V2</accession>
<dbReference type="Pfam" id="PF10947">
    <property type="entry name" value="DUF2628"/>
    <property type="match status" value="1"/>
</dbReference>
<evidence type="ECO:0000256" key="1">
    <source>
        <dbReference type="SAM" id="Phobius"/>
    </source>
</evidence>
<dbReference type="RefSeq" id="WP_249100053.1">
    <property type="nucleotide sequence ID" value="NZ_JAMAST010000005.1"/>
</dbReference>
<proteinExistence type="predicted"/>
<evidence type="ECO:0000313" key="3">
    <source>
        <dbReference type="Proteomes" id="UP001203004"/>
    </source>
</evidence>
<feature type="transmembrane region" description="Helical" evidence="1">
    <location>
        <begin position="48"/>
        <end position="65"/>
    </location>
</feature>
<feature type="transmembrane region" description="Helical" evidence="1">
    <location>
        <begin position="71"/>
        <end position="87"/>
    </location>
</feature>
<sequence length="167" mass="19994">MREESTITEWKTRFSELSDETKEELLIYVGKNSDVYERRWEQMDERKSLISWNWPSFFFFSYWAVHRKMYLWAYGYLILSNILDYALNDVPLGLYICIFLPLSIISGLFGNQLYFLTALNALQKLKARIPDRIDRLDHLQSFPGYSWPAFWICFFIDIAVSMIFSYA</sequence>
<keyword evidence="3" id="KW-1185">Reference proteome</keyword>
<name>A0ABT0M9V2_9BACL</name>
<keyword evidence="1" id="KW-1133">Transmembrane helix</keyword>
<dbReference type="EMBL" id="JAMAST010000005">
    <property type="protein sequence ID" value="MCL1631651.1"/>
    <property type="molecule type" value="Genomic_DNA"/>
</dbReference>
<comment type="caution">
    <text evidence="2">The sequence shown here is derived from an EMBL/GenBank/DDBJ whole genome shotgun (WGS) entry which is preliminary data.</text>
</comment>